<name>A0A6C8Y6K5_SALDZ</name>
<sequence>MKLAGLPEEIKACTPEEWQVWVEKYIKPRHATTGSAWERVSTDGKKARFVAMLLMDRVTEEFILYVAGEPDEFLSKLKIRQIPPIIIPWSSETPGQ</sequence>
<accession>A0A6C8Y6K5</accession>
<proteinExistence type="predicted"/>
<evidence type="ECO:0000313" key="1">
    <source>
        <dbReference type="EMBL" id="MIE72533.1"/>
    </source>
</evidence>
<dbReference type="AlphaFoldDB" id="A0A6C8Y6K5"/>
<dbReference type="EMBL" id="RSHK01000037">
    <property type="protein sequence ID" value="MIE72533.1"/>
    <property type="molecule type" value="Genomic_DNA"/>
</dbReference>
<reference evidence="1" key="1">
    <citation type="submission" date="2018-08" db="EMBL/GenBank/DDBJ databases">
        <authorList>
            <consortium name="GenomeTrakr network: Whole genome sequencing for foodborne pathogen traceback"/>
        </authorList>
    </citation>
    <scope>NUCLEOTIDE SEQUENCE [LARGE SCALE GENOMIC DNA]</scope>
    <source>
        <strain evidence="1">FMA0132</strain>
    </source>
</reference>
<organism evidence="1">
    <name type="scientific">Salmonella diarizonae</name>
    <dbReference type="NCBI Taxonomy" id="59204"/>
    <lineage>
        <taxon>Bacteria</taxon>
        <taxon>Pseudomonadati</taxon>
        <taxon>Pseudomonadota</taxon>
        <taxon>Gammaproteobacteria</taxon>
        <taxon>Enterobacterales</taxon>
        <taxon>Enterobacteriaceae</taxon>
        <taxon>Salmonella</taxon>
    </lineage>
</organism>
<comment type="caution">
    <text evidence="1">The sequence shown here is derived from an EMBL/GenBank/DDBJ whole genome shotgun (WGS) entry which is preliminary data.</text>
</comment>
<protein>
    <submittedName>
        <fullName evidence="1">Uncharacterized protein</fullName>
    </submittedName>
</protein>
<gene>
    <name evidence="1" type="ORF">EL06_24885</name>
</gene>
<dbReference type="Proteomes" id="UP000885362">
    <property type="component" value="Unassembled WGS sequence"/>
</dbReference>